<keyword evidence="2" id="KW-0472">Membrane</keyword>
<protein>
    <submittedName>
        <fullName evidence="3">Uncharacterized protein</fullName>
    </submittedName>
</protein>
<evidence type="ECO:0000313" key="3">
    <source>
        <dbReference type="EMBL" id="EKF33422.1"/>
    </source>
</evidence>
<gene>
    <name evidence="3" type="ORF">MOQ_002713</name>
</gene>
<evidence type="ECO:0000256" key="1">
    <source>
        <dbReference type="SAM" id="MobiDB-lite"/>
    </source>
</evidence>
<dbReference type="OrthoDB" id="411535at2759"/>
<feature type="transmembrane region" description="Helical" evidence="2">
    <location>
        <begin position="129"/>
        <end position="148"/>
    </location>
</feature>
<dbReference type="Proteomes" id="UP000007350">
    <property type="component" value="Unassembled WGS sequence"/>
</dbReference>
<evidence type="ECO:0000313" key="4">
    <source>
        <dbReference type="Proteomes" id="UP000007350"/>
    </source>
</evidence>
<name>K2NWY2_TRYCR</name>
<organism evidence="3 4">
    <name type="scientific">Trypanosoma cruzi marinkellei</name>
    <dbReference type="NCBI Taxonomy" id="85056"/>
    <lineage>
        <taxon>Eukaryota</taxon>
        <taxon>Discoba</taxon>
        <taxon>Euglenozoa</taxon>
        <taxon>Kinetoplastea</taxon>
        <taxon>Metakinetoplastina</taxon>
        <taxon>Trypanosomatida</taxon>
        <taxon>Trypanosomatidae</taxon>
        <taxon>Trypanosoma</taxon>
        <taxon>Schizotrypanum</taxon>
    </lineage>
</organism>
<dbReference type="Pfam" id="PF14770">
    <property type="entry name" value="TMEM18"/>
    <property type="match status" value="1"/>
</dbReference>
<feature type="compositionally biased region" description="Low complexity" evidence="1">
    <location>
        <begin position="177"/>
        <end position="186"/>
    </location>
</feature>
<feature type="transmembrane region" description="Helical" evidence="2">
    <location>
        <begin position="89"/>
        <end position="106"/>
    </location>
</feature>
<reference evidence="3 4" key="1">
    <citation type="journal article" date="2012" name="BMC Genomics">
        <title>Comparative genomic analysis of human infective Trypanosoma cruzi lineages with the bat-restricted subspecies T. cruzi marinkellei.</title>
        <authorList>
            <person name="Franzen O."/>
            <person name="Talavera-Lopez C."/>
            <person name="Ochaya S."/>
            <person name="Butler C.E."/>
            <person name="Messenger L.A."/>
            <person name="Lewis M.D."/>
            <person name="Llewellyn M.S."/>
            <person name="Marinkelle C.J."/>
            <person name="Tyler K.M."/>
            <person name="Miles M.A."/>
            <person name="Andersson B."/>
        </authorList>
    </citation>
    <scope>NUCLEOTIDE SEQUENCE [LARGE SCALE GENOMIC DNA]</scope>
    <source>
        <strain evidence="3 4">B7</strain>
    </source>
</reference>
<sequence length="220" mass="23863">MFMEELRKTLKDAHLEVLNATGWGRLLDGLAASWKDGGSDMLLFIYKQVGDFVAAVNWSEPFFTYLALFHTLVIVLVLVLTWRASAERIFVVALFVLLLGWCSSYLNEFGRLHAAEIFVEKGVNYFDRGGLFISVVYFCPIFLVALLLQGRILVQMLRLMVDTKRKQLRKEMADAAAAAASSSTTTTGGGGGGGGATDDDAAAAPAAPAGTTSLDSKKKK</sequence>
<comment type="caution">
    <text evidence="3">The sequence shown here is derived from an EMBL/GenBank/DDBJ whole genome shotgun (WGS) entry which is preliminary data.</text>
</comment>
<dbReference type="EMBL" id="AHKC01009258">
    <property type="protein sequence ID" value="EKF33422.1"/>
    <property type="molecule type" value="Genomic_DNA"/>
</dbReference>
<feature type="transmembrane region" description="Helical" evidence="2">
    <location>
        <begin position="62"/>
        <end position="82"/>
    </location>
</feature>
<keyword evidence="2" id="KW-1133">Transmembrane helix</keyword>
<feature type="region of interest" description="Disordered" evidence="1">
    <location>
        <begin position="177"/>
        <end position="220"/>
    </location>
</feature>
<feature type="compositionally biased region" description="Gly residues" evidence="1">
    <location>
        <begin position="187"/>
        <end position="196"/>
    </location>
</feature>
<feature type="compositionally biased region" description="Low complexity" evidence="1">
    <location>
        <begin position="202"/>
        <end position="213"/>
    </location>
</feature>
<accession>K2NWY2</accession>
<proteinExistence type="predicted"/>
<dbReference type="AlphaFoldDB" id="K2NWY2"/>
<evidence type="ECO:0000256" key="2">
    <source>
        <dbReference type="SAM" id="Phobius"/>
    </source>
</evidence>
<dbReference type="InterPro" id="IPR026721">
    <property type="entry name" value="TMEM18"/>
</dbReference>
<keyword evidence="4" id="KW-1185">Reference proteome</keyword>
<keyword evidence="2" id="KW-0812">Transmembrane</keyword>